<dbReference type="Pfam" id="PF12222">
    <property type="entry name" value="PNGaseA"/>
    <property type="match status" value="1"/>
</dbReference>
<protein>
    <submittedName>
        <fullName evidence="3">Peptide-N4-(N-acetyl-beta-glucosaminyl)asparagine amidase A</fullName>
    </submittedName>
</protein>
<keyword evidence="1" id="KW-0732">Signal</keyword>
<evidence type="ECO:0000256" key="1">
    <source>
        <dbReference type="SAM" id="SignalP"/>
    </source>
</evidence>
<dbReference type="EMBL" id="QGNW01001390">
    <property type="protein sequence ID" value="RVW42982.1"/>
    <property type="molecule type" value="Genomic_DNA"/>
</dbReference>
<dbReference type="InterPro" id="IPR056948">
    <property type="entry name" value="PNGaseA_N"/>
</dbReference>
<dbReference type="Proteomes" id="UP000288805">
    <property type="component" value="Unassembled WGS sequence"/>
</dbReference>
<evidence type="ECO:0000313" key="4">
    <source>
        <dbReference type="Proteomes" id="UP000288805"/>
    </source>
</evidence>
<sequence length="566" mass="63014">MASSSFMRSLLLFHLFFFFSLLYPLSSTAQLYKLTTGLGSKLLSHPKPLKNPSPTRFFEVTKPVKVPKTKPCSSLVLQHDFASTYGKPPVIVPYSPPSHCPSQNFSKIVLKWTATCKGRQFDRIFGVWLDGVELLRSCTAEPKATGIVWTVEKDITRYSSLLLKSQTSQTQTLAVYMGNIVDETYTGVYHVNLSFHFYPADDSNFLKSGYGSRPDLILPISRNLPLNDGLWFEIQNQTHVEGKEFIIPKNAYRAVLEVYVSFHENDEFWYLNPPNDYIDVNNLTGSIPGNSAFREVLVSLDGELVGAVWPFTVIHTGGVNPLLWRPISAIGSFNLPSYDIEITPFLGNLLDGKSHGLGFSVTNALNVWFIDANLHLWLDNKSKRTQGKLLGHNSKSSSSISTLSMEGLNASFLIHSTRSISSVDGSNRESENPSYKRSSFYIAAFFNLCCQSTKTFPLNLYYDIINQGNGNFVAKSKIKLGFNEKRSKKLGSTSSKIALKNLQKGRGNMHVEGNLVTNGTAATSQVYEYVDPKGCYFRNVSSSNGTILYDEASNSCSVSVRSIELE</sequence>
<feature type="signal peptide" evidence="1">
    <location>
        <begin position="1"/>
        <end position="28"/>
    </location>
</feature>
<dbReference type="InterPro" id="IPR021102">
    <property type="entry name" value="PNGase_A"/>
</dbReference>
<dbReference type="AlphaFoldDB" id="A0A438E5Q0"/>
<dbReference type="PANTHER" id="PTHR31104">
    <property type="entry name" value="PEPTIDE-N4-(N-ACETYL-BETA-GLUCOSAMINYL)ASPARAGINE AMIDASE A PROTEIN"/>
    <property type="match status" value="1"/>
</dbReference>
<gene>
    <name evidence="3" type="primary">PNAA_4</name>
    <name evidence="3" type="ORF">CK203_076350</name>
</gene>
<proteinExistence type="predicted"/>
<comment type="caution">
    <text evidence="3">The sequence shown here is derived from an EMBL/GenBank/DDBJ whole genome shotgun (WGS) entry which is preliminary data.</text>
</comment>
<name>A0A438E5Q0_VITVI</name>
<feature type="domain" description="Peptide N-acetyl-beta-D-glucosaminyl asparaginase amidase A N-terminal" evidence="2">
    <location>
        <begin position="67"/>
        <end position="390"/>
    </location>
</feature>
<evidence type="ECO:0000313" key="3">
    <source>
        <dbReference type="EMBL" id="RVW42982.1"/>
    </source>
</evidence>
<organism evidence="3 4">
    <name type="scientific">Vitis vinifera</name>
    <name type="common">Grape</name>
    <dbReference type="NCBI Taxonomy" id="29760"/>
    <lineage>
        <taxon>Eukaryota</taxon>
        <taxon>Viridiplantae</taxon>
        <taxon>Streptophyta</taxon>
        <taxon>Embryophyta</taxon>
        <taxon>Tracheophyta</taxon>
        <taxon>Spermatophyta</taxon>
        <taxon>Magnoliopsida</taxon>
        <taxon>eudicotyledons</taxon>
        <taxon>Gunneridae</taxon>
        <taxon>Pentapetalae</taxon>
        <taxon>rosids</taxon>
        <taxon>Vitales</taxon>
        <taxon>Vitaceae</taxon>
        <taxon>Viteae</taxon>
        <taxon>Vitis</taxon>
    </lineage>
</organism>
<reference evidence="3 4" key="1">
    <citation type="journal article" date="2018" name="PLoS Genet.">
        <title>Population sequencing reveals clonal diversity and ancestral inbreeding in the grapevine cultivar Chardonnay.</title>
        <authorList>
            <person name="Roach M.J."/>
            <person name="Johnson D.L."/>
            <person name="Bohlmann J."/>
            <person name="van Vuuren H.J."/>
            <person name="Jones S.J."/>
            <person name="Pretorius I.S."/>
            <person name="Schmidt S.A."/>
            <person name="Borneman A.R."/>
        </authorList>
    </citation>
    <scope>NUCLEOTIDE SEQUENCE [LARGE SCALE GENOMIC DNA]</scope>
    <source>
        <strain evidence="4">cv. Chardonnay</strain>
        <tissue evidence="3">Leaf</tissue>
    </source>
</reference>
<evidence type="ECO:0000259" key="2">
    <source>
        <dbReference type="Pfam" id="PF12222"/>
    </source>
</evidence>
<feature type="chain" id="PRO_5019158878" evidence="1">
    <location>
        <begin position="29"/>
        <end position="566"/>
    </location>
</feature>
<accession>A0A438E5Q0</accession>